<dbReference type="EMBL" id="AMCI01008765">
    <property type="protein sequence ID" value="EJW90561.1"/>
    <property type="molecule type" value="Genomic_DNA"/>
</dbReference>
<reference evidence="1" key="1">
    <citation type="journal article" date="2012" name="PLoS ONE">
        <title>Gene sets for utilization of primary and secondary nutrition supplies in the distal gut of endangered iberian lynx.</title>
        <authorList>
            <person name="Alcaide M."/>
            <person name="Messina E."/>
            <person name="Richter M."/>
            <person name="Bargiela R."/>
            <person name="Peplies J."/>
            <person name="Huws S.A."/>
            <person name="Newbold C.J."/>
            <person name="Golyshin P.N."/>
            <person name="Simon M.A."/>
            <person name="Lopez G."/>
            <person name="Yakimov M.M."/>
            <person name="Ferrer M."/>
        </authorList>
    </citation>
    <scope>NUCLEOTIDE SEQUENCE</scope>
</reference>
<sequence>MYRISMLVKVKAEVEIPENPQKKMRLIPGNCSVIGKLQLLMDSAGVGIIFEAEAATIVTAIQSEYA</sequence>
<proteinExistence type="predicted"/>
<protein>
    <submittedName>
        <fullName evidence="1">Uncharacterized protein</fullName>
    </submittedName>
</protein>
<gene>
    <name evidence="1" type="ORF">EVA_21350</name>
</gene>
<accession>J9F6Q8</accession>
<comment type="caution">
    <text evidence="1">The sequence shown here is derived from an EMBL/GenBank/DDBJ whole genome shotgun (WGS) entry which is preliminary data.</text>
</comment>
<dbReference type="AlphaFoldDB" id="J9F6Q8"/>
<evidence type="ECO:0000313" key="1">
    <source>
        <dbReference type="EMBL" id="EJW90561.1"/>
    </source>
</evidence>
<organism evidence="1">
    <name type="scientific">gut metagenome</name>
    <dbReference type="NCBI Taxonomy" id="749906"/>
    <lineage>
        <taxon>unclassified sequences</taxon>
        <taxon>metagenomes</taxon>
        <taxon>organismal metagenomes</taxon>
    </lineage>
</organism>
<name>J9F6Q8_9ZZZZ</name>